<keyword evidence="2" id="KW-1185">Reference proteome</keyword>
<evidence type="ECO:0000313" key="1">
    <source>
        <dbReference type="EMBL" id="KAJ8004964.1"/>
    </source>
</evidence>
<reference evidence="1" key="1">
    <citation type="submission" date="2021-05" db="EMBL/GenBank/DDBJ databases">
        <authorList>
            <person name="Pan Q."/>
            <person name="Jouanno E."/>
            <person name="Zahm M."/>
            <person name="Klopp C."/>
            <person name="Cabau C."/>
            <person name="Louis A."/>
            <person name="Berthelot C."/>
            <person name="Parey E."/>
            <person name="Roest Crollius H."/>
            <person name="Montfort J."/>
            <person name="Robinson-Rechavi M."/>
            <person name="Bouchez O."/>
            <person name="Lampietro C."/>
            <person name="Lopez Roques C."/>
            <person name="Donnadieu C."/>
            <person name="Postlethwait J."/>
            <person name="Bobe J."/>
            <person name="Dillon D."/>
            <person name="Chandos A."/>
            <person name="von Hippel F."/>
            <person name="Guiguen Y."/>
        </authorList>
    </citation>
    <scope>NUCLEOTIDE SEQUENCE</scope>
    <source>
        <strain evidence="1">YG-Jan2019</strain>
    </source>
</reference>
<dbReference type="Proteomes" id="UP001157502">
    <property type="component" value="Chromosome 11"/>
</dbReference>
<protein>
    <submittedName>
        <fullName evidence="1">Uncharacterized protein</fullName>
    </submittedName>
</protein>
<evidence type="ECO:0000313" key="2">
    <source>
        <dbReference type="Proteomes" id="UP001157502"/>
    </source>
</evidence>
<dbReference type="EMBL" id="CM055738">
    <property type="protein sequence ID" value="KAJ8004964.1"/>
    <property type="molecule type" value="Genomic_DNA"/>
</dbReference>
<proteinExistence type="predicted"/>
<gene>
    <name evidence="1" type="ORF">DPEC_G00141740</name>
</gene>
<accession>A0ACC2GMK5</accession>
<sequence length="109" mass="13085">MLIHTSQLKSHIRAHTWERPFQCQRCDRNFNHYVSLRKILIQILGRTLMGQDEVGNTGTGRRMRRWERRCLGSSLRSGMSGLEQREKTERRIRQKMKHQYCDDDDPEVE</sequence>
<organism evidence="1 2">
    <name type="scientific">Dallia pectoralis</name>
    <name type="common">Alaska blackfish</name>
    <dbReference type="NCBI Taxonomy" id="75939"/>
    <lineage>
        <taxon>Eukaryota</taxon>
        <taxon>Metazoa</taxon>
        <taxon>Chordata</taxon>
        <taxon>Craniata</taxon>
        <taxon>Vertebrata</taxon>
        <taxon>Euteleostomi</taxon>
        <taxon>Actinopterygii</taxon>
        <taxon>Neopterygii</taxon>
        <taxon>Teleostei</taxon>
        <taxon>Protacanthopterygii</taxon>
        <taxon>Esociformes</taxon>
        <taxon>Umbridae</taxon>
        <taxon>Dallia</taxon>
    </lineage>
</organism>
<name>A0ACC2GMK5_DALPE</name>
<comment type="caution">
    <text evidence="1">The sequence shown here is derived from an EMBL/GenBank/DDBJ whole genome shotgun (WGS) entry which is preliminary data.</text>
</comment>